<organism evidence="7 8">
    <name type="scientific">Photobacterium kishitanii</name>
    <dbReference type="NCBI Taxonomy" id="318456"/>
    <lineage>
        <taxon>Bacteria</taxon>
        <taxon>Pseudomonadati</taxon>
        <taxon>Pseudomonadota</taxon>
        <taxon>Gammaproteobacteria</taxon>
        <taxon>Vibrionales</taxon>
        <taxon>Vibrionaceae</taxon>
        <taxon>Photobacterium</taxon>
    </lineage>
</organism>
<feature type="transmembrane region" description="Helical" evidence="6">
    <location>
        <begin position="296"/>
        <end position="318"/>
    </location>
</feature>
<proteinExistence type="predicted"/>
<comment type="caution">
    <text evidence="7">The sequence shown here is derived from an EMBL/GenBank/DDBJ whole genome shotgun (WGS) entry which is preliminary data.</text>
</comment>
<feature type="transmembrane region" description="Helical" evidence="6">
    <location>
        <begin position="368"/>
        <end position="388"/>
    </location>
</feature>
<gene>
    <name evidence="7" type="ORF">C9J27_15390</name>
</gene>
<feature type="transmembrane region" description="Helical" evidence="6">
    <location>
        <begin position="12"/>
        <end position="31"/>
    </location>
</feature>
<protein>
    <submittedName>
        <fullName evidence="7">Polysaccharide biosynthesis protein</fullName>
    </submittedName>
</protein>
<feature type="transmembrane region" description="Helical" evidence="6">
    <location>
        <begin position="180"/>
        <end position="198"/>
    </location>
</feature>
<feature type="transmembrane region" description="Helical" evidence="6">
    <location>
        <begin position="228"/>
        <end position="249"/>
    </location>
</feature>
<reference evidence="7 8" key="1">
    <citation type="submission" date="2018-01" db="EMBL/GenBank/DDBJ databases">
        <title>Whole genome sequencing of Histamine producing bacteria.</title>
        <authorList>
            <person name="Butler K."/>
        </authorList>
    </citation>
    <scope>NUCLEOTIDE SEQUENCE [LARGE SCALE GENOMIC DNA]</scope>
    <source>
        <strain evidence="7 8">FS-7.2</strain>
    </source>
</reference>
<evidence type="ECO:0000256" key="6">
    <source>
        <dbReference type="SAM" id="Phobius"/>
    </source>
</evidence>
<sequence>MLSNKKFNQYHLILSVIFTIITGFLSFYINRVFSNQVGQESLGIYRLFTQLIVYLNLAELGVSTAAAALLYSPLHKKEYRSVSSLIYTIDYFYKRIAFAVVIFGVCVNFILPYFVDNIDIKIYLIWNILVLTTASTYLYAKYPILLSADQNYGSVQLIRSLVKIFVLILQVSILFVYKSFLAFILVNILSCILEYLFFRRKYISMYGDVIKHVKIINHDLISKTKKTFIHKISAVLVFNTDYIIIAKFISLNVVAIYSSYILVTQFLLLILQNIVQVIRPKIGKILSYSNNEDKYIYWESLYVINFAGSVMIVSLLYFGLSDIIYYWMGEGFQISKFTLILIVINVFISVIRISTEIIKDVSGYFDDIYTPIIEGSMNLILSLVLVFYFGLNGVILGTIISNIVVILILKPYLVFKNVMKCSFSNYLKQTAKNLIFSLLSLYVISFLYDYLYVNSSFSLNIIYLIILSISVPSIVFLFNSGFKVAIFKVWNLL</sequence>
<feature type="transmembrane region" description="Helical" evidence="6">
    <location>
        <begin position="92"/>
        <end position="114"/>
    </location>
</feature>
<dbReference type="RefSeq" id="WP_107289803.1">
    <property type="nucleotide sequence ID" value="NZ_PYNF01000013.1"/>
</dbReference>
<feature type="transmembrane region" description="Helical" evidence="6">
    <location>
        <begin position="457"/>
        <end position="478"/>
    </location>
</feature>
<keyword evidence="5 6" id="KW-0472">Membrane</keyword>
<keyword evidence="3 6" id="KW-0812">Transmembrane</keyword>
<dbReference type="Proteomes" id="UP000241426">
    <property type="component" value="Unassembled WGS sequence"/>
</dbReference>
<dbReference type="PANTHER" id="PTHR30250:SF11">
    <property type="entry name" value="O-ANTIGEN TRANSPORTER-RELATED"/>
    <property type="match status" value="1"/>
</dbReference>
<feature type="transmembrane region" description="Helical" evidence="6">
    <location>
        <begin position="434"/>
        <end position="451"/>
    </location>
</feature>
<keyword evidence="2" id="KW-1003">Cell membrane</keyword>
<comment type="subcellular location">
    <subcellularLocation>
        <location evidence="1">Cell membrane</location>
        <topology evidence="1">Multi-pass membrane protein</topology>
    </subcellularLocation>
</comment>
<feature type="transmembrane region" description="Helical" evidence="6">
    <location>
        <begin position="394"/>
        <end position="413"/>
    </location>
</feature>
<evidence type="ECO:0000256" key="1">
    <source>
        <dbReference type="ARBA" id="ARBA00004651"/>
    </source>
</evidence>
<feature type="transmembrane region" description="Helical" evidence="6">
    <location>
        <begin position="120"/>
        <end position="140"/>
    </location>
</feature>
<feature type="transmembrane region" description="Helical" evidence="6">
    <location>
        <begin position="255"/>
        <end position="275"/>
    </location>
</feature>
<dbReference type="GO" id="GO:0005886">
    <property type="term" value="C:plasma membrane"/>
    <property type="evidence" value="ECO:0007669"/>
    <property type="project" value="UniProtKB-SubCell"/>
</dbReference>
<evidence type="ECO:0000313" key="8">
    <source>
        <dbReference type="Proteomes" id="UP000241426"/>
    </source>
</evidence>
<dbReference type="PANTHER" id="PTHR30250">
    <property type="entry name" value="PST FAMILY PREDICTED COLANIC ACID TRANSPORTER"/>
    <property type="match status" value="1"/>
</dbReference>
<evidence type="ECO:0000256" key="5">
    <source>
        <dbReference type="ARBA" id="ARBA00023136"/>
    </source>
</evidence>
<keyword evidence="4 6" id="KW-1133">Transmembrane helix</keyword>
<evidence type="ECO:0000256" key="3">
    <source>
        <dbReference type="ARBA" id="ARBA00022692"/>
    </source>
</evidence>
<evidence type="ECO:0000256" key="2">
    <source>
        <dbReference type="ARBA" id="ARBA00022475"/>
    </source>
</evidence>
<name>A0A2T3KG88_9GAMM</name>
<feature type="transmembrane region" description="Helical" evidence="6">
    <location>
        <begin position="152"/>
        <end position="174"/>
    </location>
</feature>
<feature type="transmembrane region" description="Helical" evidence="6">
    <location>
        <begin position="324"/>
        <end position="348"/>
    </location>
</feature>
<dbReference type="EMBL" id="PYNF01000013">
    <property type="protein sequence ID" value="PSU97731.1"/>
    <property type="molecule type" value="Genomic_DNA"/>
</dbReference>
<feature type="transmembrane region" description="Helical" evidence="6">
    <location>
        <begin position="51"/>
        <end position="71"/>
    </location>
</feature>
<evidence type="ECO:0000256" key="4">
    <source>
        <dbReference type="ARBA" id="ARBA00022989"/>
    </source>
</evidence>
<dbReference type="AlphaFoldDB" id="A0A2T3KG88"/>
<dbReference type="InterPro" id="IPR050833">
    <property type="entry name" value="Poly_Biosynth_Transport"/>
</dbReference>
<accession>A0A2T3KG88</accession>
<evidence type="ECO:0000313" key="7">
    <source>
        <dbReference type="EMBL" id="PSU97731.1"/>
    </source>
</evidence>